<dbReference type="AlphaFoldDB" id="A0A3P8JLY3"/>
<proteinExistence type="predicted"/>
<protein>
    <submittedName>
        <fullName evidence="1">Uncharacterized protein</fullName>
    </submittedName>
</protein>
<name>A0A3P8JLY3_RAOTE</name>
<reference evidence="1 2" key="1">
    <citation type="submission" date="2018-12" db="EMBL/GenBank/DDBJ databases">
        <authorList>
            <consortium name="Pathogen Informatics"/>
        </authorList>
    </citation>
    <scope>NUCLEOTIDE SEQUENCE [LARGE SCALE GENOMIC DNA]</scope>
    <source>
        <strain evidence="1 2">NCTC13098</strain>
    </source>
</reference>
<gene>
    <name evidence="1" type="ORF">NCTC13098_00583</name>
</gene>
<evidence type="ECO:0000313" key="2">
    <source>
        <dbReference type="Proteomes" id="UP000274346"/>
    </source>
</evidence>
<evidence type="ECO:0000313" key="1">
    <source>
        <dbReference type="EMBL" id="VDR24297.1"/>
    </source>
</evidence>
<organism evidence="1 2">
    <name type="scientific">Raoultella terrigena</name>
    <name type="common">Klebsiella terrigena</name>
    <dbReference type="NCBI Taxonomy" id="577"/>
    <lineage>
        <taxon>Bacteria</taxon>
        <taxon>Pseudomonadati</taxon>
        <taxon>Pseudomonadota</taxon>
        <taxon>Gammaproteobacteria</taxon>
        <taxon>Enterobacterales</taxon>
        <taxon>Enterobacteriaceae</taxon>
        <taxon>Klebsiella/Raoultella group</taxon>
        <taxon>Raoultella</taxon>
    </lineage>
</organism>
<sequence length="173" mass="19766">MLMSKAEYARHRGVSRQTVYDWVAKGEVVLSGTKIDVDATERGLQKEQKAQDECHPRKLDMTWSQFWAAVKAADGKSTAPRTEDEIKRRVLHAAGELNWKVEFIEDDGIYMCDGDSDYYITYYDFLENACLAIGIIRREVCYVASVCPNDEDEWSEEGLAALAEWRRDKDGAL</sequence>
<dbReference type="KEGG" id="rtg:NCTC13098_00583"/>
<dbReference type="Proteomes" id="UP000274346">
    <property type="component" value="Chromosome"/>
</dbReference>
<accession>A0A3P8JLY3</accession>
<dbReference type="EMBL" id="LR131271">
    <property type="protein sequence ID" value="VDR24297.1"/>
    <property type="molecule type" value="Genomic_DNA"/>
</dbReference>